<dbReference type="Gramene" id="OB01G34530.1">
    <property type="protein sequence ID" value="OB01G34530.1"/>
    <property type="gene ID" value="OB01G34530"/>
</dbReference>
<dbReference type="PANTHER" id="PTHR13620:SF123">
    <property type="entry name" value="OS11G0222320 PROTEIN"/>
    <property type="match status" value="1"/>
</dbReference>
<dbReference type="SUPFAM" id="SSF53098">
    <property type="entry name" value="Ribonuclease H-like"/>
    <property type="match status" value="1"/>
</dbReference>
<evidence type="ECO:0000256" key="2">
    <source>
        <dbReference type="ARBA" id="ARBA00022801"/>
    </source>
</evidence>
<evidence type="ECO:0000256" key="1">
    <source>
        <dbReference type="ARBA" id="ARBA00022722"/>
    </source>
</evidence>
<dbReference type="PANTHER" id="PTHR13620">
    <property type="entry name" value="3-5 EXONUCLEASE"/>
    <property type="match status" value="1"/>
</dbReference>
<keyword evidence="6" id="KW-1185">Reference proteome</keyword>
<reference evidence="5" key="1">
    <citation type="journal article" date="2013" name="Nat. Commun.">
        <title>Whole-genome sequencing of Oryza brachyantha reveals mechanisms underlying Oryza genome evolution.</title>
        <authorList>
            <person name="Chen J."/>
            <person name="Huang Q."/>
            <person name="Gao D."/>
            <person name="Wang J."/>
            <person name="Lang Y."/>
            <person name="Liu T."/>
            <person name="Li B."/>
            <person name="Bai Z."/>
            <person name="Luis Goicoechea J."/>
            <person name="Liang C."/>
            <person name="Chen C."/>
            <person name="Zhang W."/>
            <person name="Sun S."/>
            <person name="Liao Y."/>
            <person name="Zhang X."/>
            <person name="Yang L."/>
            <person name="Song C."/>
            <person name="Wang M."/>
            <person name="Shi J."/>
            <person name="Liu G."/>
            <person name="Liu J."/>
            <person name="Zhou H."/>
            <person name="Zhou W."/>
            <person name="Yu Q."/>
            <person name="An N."/>
            <person name="Chen Y."/>
            <person name="Cai Q."/>
            <person name="Wang B."/>
            <person name="Liu B."/>
            <person name="Min J."/>
            <person name="Huang Y."/>
            <person name="Wu H."/>
            <person name="Li Z."/>
            <person name="Zhang Y."/>
            <person name="Yin Y."/>
            <person name="Song W."/>
            <person name="Jiang J."/>
            <person name="Jackson S.A."/>
            <person name="Wing R.A."/>
            <person name="Wang J."/>
            <person name="Chen M."/>
        </authorList>
    </citation>
    <scope>NUCLEOTIDE SEQUENCE [LARGE SCALE GENOMIC DNA]</scope>
    <source>
        <strain evidence="5">cv. IRGC 101232</strain>
    </source>
</reference>
<dbReference type="InterPro" id="IPR002562">
    <property type="entry name" value="3'-5'_exonuclease_dom"/>
</dbReference>
<dbReference type="EnsemblPlants" id="OB01G34530.1">
    <property type="protein sequence ID" value="OB01G34530.1"/>
    <property type="gene ID" value="OB01G34530"/>
</dbReference>
<gene>
    <name evidence="5" type="primary">LOC102708490</name>
</gene>
<accession>J3L2J7</accession>
<dbReference type="GO" id="GO:0005634">
    <property type="term" value="C:nucleus"/>
    <property type="evidence" value="ECO:0007669"/>
    <property type="project" value="TreeGrafter"/>
</dbReference>
<keyword evidence="1" id="KW-0540">Nuclease</keyword>
<dbReference type="STRING" id="4533.J3L2J7"/>
<sequence>MEGSCPSPQPRNPRRPRPPETYHTDVFMKDDPTPIRTTVTASPYHAAEFIKEIARETHEEGLMVGIDTEWRECRDRNGRRCYKVAVLQLCIGRRCLVFQIYRASGCPRELVYLLSDPDVRFFGVGVDGDVTRLAMDYNLTVTNAVDLRHAAAEALGRPELASVGLKALALTVMGARVEKPKHVTMSNWALRALTKEQVAYACIDAYVSYEIGRLLLLSGKSTSPALPQQAQAHREQLASVD</sequence>
<dbReference type="GO" id="GO:0006139">
    <property type="term" value="P:nucleobase-containing compound metabolic process"/>
    <property type="evidence" value="ECO:0007669"/>
    <property type="project" value="InterPro"/>
</dbReference>
<dbReference type="OMA" id="VEWRANF"/>
<feature type="domain" description="3'-5' exonuclease" evidence="4">
    <location>
        <begin position="37"/>
        <end position="220"/>
    </location>
</feature>
<dbReference type="InterPro" id="IPR012337">
    <property type="entry name" value="RNaseH-like_sf"/>
</dbReference>
<dbReference type="GO" id="GO:0008408">
    <property type="term" value="F:3'-5' exonuclease activity"/>
    <property type="evidence" value="ECO:0007669"/>
    <property type="project" value="InterPro"/>
</dbReference>
<evidence type="ECO:0000259" key="4">
    <source>
        <dbReference type="SMART" id="SM00474"/>
    </source>
</evidence>
<dbReference type="InterPro" id="IPR051132">
    <property type="entry name" value="3-5_Exonuclease_domain"/>
</dbReference>
<name>J3L2J7_ORYBR</name>
<dbReference type="Gene3D" id="3.30.420.10">
    <property type="entry name" value="Ribonuclease H-like superfamily/Ribonuclease H"/>
    <property type="match status" value="1"/>
</dbReference>
<keyword evidence="2" id="KW-0378">Hydrolase</keyword>
<dbReference type="InterPro" id="IPR036397">
    <property type="entry name" value="RNaseH_sf"/>
</dbReference>
<dbReference type="HOGENOM" id="CLU_049674_3_2_1"/>
<proteinExistence type="predicted"/>
<evidence type="ECO:0000313" key="5">
    <source>
        <dbReference type="EnsemblPlants" id="OB01G34530.1"/>
    </source>
</evidence>
<dbReference type="RefSeq" id="XP_006646166.1">
    <property type="nucleotide sequence ID" value="XM_006646103.3"/>
</dbReference>
<dbReference type="GeneID" id="102708490"/>
<evidence type="ECO:0000313" key="6">
    <source>
        <dbReference type="Proteomes" id="UP000006038"/>
    </source>
</evidence>
<dbReference type="Proteomes" id="UP000006038">
    <property type="component" value="Chromosome 1"/>
</dbReference>
<dbReference type="Pfam" id="PF01612">
    <property type="entry name" value="DNA_pol_A_exo1"/>
    <property type="match status" value="1"/>
</dbReference>
<feature type="region of interest" description="Disordered" evidence="3">
    <location>
        <begin position="1"/>
        <end position="25"/>
    </location>
</feature>
<dbReference type="AlphaFoldDB" id="J3L2J7"/>
<dbReference type="eggNOG" id="KOG4373">
    <property type="taxonomic scope" value="Eukaryota"/>
</dbReference>
<dbReference type="CDD" id="cd06141">
    <property type="entry name" value="WRN_exo"/>
    <property type="match status" value="1"/>
</dbReference>
<organism evidence="5">
    <name type="scientific">Oryza brachyantha</name>
    <name type="common">malo sina</name>
    <dbReference type="NCBI Taxonomy" id="4533"/>
    <lineage>
        <taxon>Eukaryota</taxon>
        <taxon>Viridiplantae</taxon>
        <taxon>Streptophyta</taxon>
        <taxon>Embryophyta</taxon>
        <taxon>Tracheophyta</taxon>
        <taxon>Spermatophyta</taxon>
        <taxon>Magnoliopsida</taxon>
        <taxon>Liliopsida</taxon>
        <taxon>Poales</taxon>
        <taxon>Poaceae</taxon>
        <taxon>BOP clade</taxon>
        <taxon>Oryzoideae</taxon>
        <taxon>Oryzeae</taxon>
        <taxon>Oryzinae</taxon>
        <taxon>Oryza</taxon>
    </lineage>
</organism>
<dbReference type="OrthoDB" id="607706at2759"/>
<evidence type="ECO:0000256" key="3">
    <source>
        <dbReference type="SAM" id="MobiDB-lite"/>
    </source>
</evidence>
<dbReference type="FunFam" id="3.30.420.10:FF:000054">
    <property type="entry name" value="Werner Syndrome-like exonuclease"/>
    <property type="match status" value="1"/>
</dbReference>
<protein>
    <recommendedName>
        <fullName evidence="4">3'-5' exonuclease domain-containing protein</fullName>
    </recommendedName>
</protein>
<dbReference type="KEGG" id="obr:102708490"/>
<dbReference type="SMART" id="SM00474">
    <property type="entry name" value="35EXOc"/>
    <property type="match status" value="1"/>
</dbReference>
<reference evidence="5" key="2">
    <citation type="submission" date="2013-04" db="UniProtKB">
        <authorList>
            <consortium name="EnsemblPlants"/>
        </authorList>
    </citation>
    <scope>IDENTIFICATION</scope>
</reference>
<dbReference type="GO" id="GO:0003676">
    <property type="term" value="F:nucleic acid binding"/>
    <property type="evidence" value="ECO:0007669"/>
    <property type="project" value="InterPro"/>
</dbReference>
<dbReference type="GO" id="GO:0005737">
    <property type="term" value="C:cytoplasm"/>
    <property type="evidence" value="ECO:0007669"/>
    <property type="project" value="TreeGrafter"/>
</dbReference>